<evidence type="ECO:0000313" key="7">
    <source>
        <dbReference type="Proteomes" id="UP000077519"/>
    </source>
</evidence>
<dbReference type="Pfam" id="PF01497">
    <property type="entry name" value="Peripla_BP_2"/>
    <property type="match status" value="1"/>
</dbReference>
<dbReference type="AlphaFoldDB" id="A0A177YL77"/>
<name>A0A177YL77_9NOCA</name>
<dbReference type="PANTHER" id="PTHR30532">
    <property type="entry name" value="IRON III DICITRATE-BINDING PERIPLASMIC PROTEIN"/>
    <property type="match status" value="1"/>
</dbReference>
<dbReference type="GO" id="GO:1901678">
    <property type="term" value="P:iron coordination entity transport"/>
    <property type="evidence" value="ECO:0007669"/>
    <property type="project" value="UniProtKB-ARBA"/>
</dbReference>
<dbReference type="SUPFAM" id="SSF53807">
    <property type="entry name" value="Helical backbone' metal receptor"/>
    <property type="match status" value="1"/>
</dbReference>
<comment type="caution">
    <text evidence="6">The sequence shown here is derived from an EMBL/GenBank/DDBJ whole genome shotgun (WGS) entry which is preliminary data.</text>
</comment>
<dbReference type="InterPro" id="IPR051313">
    <property type="entry name" value="Bact_iron-sidero_bind"/>
</dbReference>
<dbReference type="EMBL" id="LVHI01000007">
    <property type="protein sequence ID" value="OAK55969.1"/>
    <property type="molecule type" value="Genomic_DNA"/>
</dbReference>
<evidence type="ECO:0000256" key="2">
    <source>
        <dbReference type="ARBA" id="ARBA00008814"/>
    </source>
</evidence>
<proteinExistence type="inferred from homology"/>
<evidence type="ECO:0000256" key="4">
    <source>
        <dbReference type="ARBA" id="ARBA00022729"/>
    </source>
</evidence>
<sequence>MAVLALAAAGCSSDADAEAESASSESWSYTTGFGNTVTTDGRPDSIIVDAYSAAALWDYGVRPAGVFGFGITDGSGLGNAQADEMTLIGTDSVFDTEAAATLDPDVIIGYSKAAAPESWTWWEASQAEQITAVAPFVGVNTSVSVDETLNQYRSIAQSLGADVDSDEIASDREAFEAAKQRVRDAAASKPGLTVMPLNVSDAGVYIGTQNLVVLKLLNELGVSLAGPGGETPWATVSWENVPQYAADIMLEYPAGKEVLAQSAIYGSLPAVAAGQVLDWDDKRPNTYAEYADWLGQLADAIGSAQKVT</sequence>
<evidence type="ECO:0000256" key="3">
    <source>
        <dbReference type="ARBA" id="ARBA00022448"/>
    </source>
</evidence>
<organism evidence="6 7">
    <name type="scientific">Rhodococcoides kyotonense</name>
    <dbReference type="NCBI Taxonomy" id="398843"/>
    <lineage>
        <taxon>Bacteria</taxon>
        <taxon>Bacillati</taxon>
        <taxon>Actinomycetota</taxon>
        <taxon>Actinomycetes</taxon>
        <taxon>Mycobacteriales</taxon>
        <taxon>Nocardiaceae</taxon>
        <taxon>Rhodococcoides</taxon>
    </lineage>
</organism>
<reference evidence="6 7" key="1">
    <citation type="submission" date="2016-03" db="EMBL/GenBank/DDBJ databases">
        <title>Genome sequence of Rhodococcus kyotonensis KB10.</title>
        <authorList>
            <person name="Jeong H."/>
            <person name="Hong C.E."/>
            <person name="Jo S.H."/>
            <person name="Park J.M."/>
        </authorList>
    </citation>
    <scope>NUCLEOTIDE SEQUENCE [LARGE SCALE GENOMIC DNA]</scope>
    <source>
        <strain evidence="6 7">KB10</strain>
    </source>
</reference>
<evidence type="ECO:0000259" key="5">
    <source>
        <dbReference type="PROSITE" id="PS50983"/>
    </source>
</evidence>
<evidence type="ECO:0000256" key="1">
    <source>
        <dbReference type="ARBA" id="ARBA00004196"/>
    </source>
</evidence>
<dbReference type="Proteomes" id="UP000077519">
    <property type="component" value="Unassembled WGS sequence"/>
</dbReference>
<protein>
    <recommendedName>
        <fullName evidence="5">Fe/B12 periplasmic-binding domain-containing protein</fullName>
    </recommendedName>
</protein>
<feature type="domain" description="Fe/B12 periplasmic-binding" evidence="5">
    <location>
        <begin position="44"/>
        <end position="308"/>
    </location>
</feature>
<comment type="subcellular location">
    <subcellularLocation>
        <location evidence="1">Cell envelope</location>
    </subcellularLocation>
</comment>
<accession>A0A177YL77</accession>
<keyword evidence="4" id="KW-0732">Signal</keyword>
<keyword evidence="7" id="KW-1185">Reference proteome</keyword>
<dbReference type="InterPro" id="IPR002491">
    <property type="entry name" value="ABC_transptr_periplasmic_BD"/>
</dbReference>
<evidence type="ECO:0000313" key="6">
    <source>
        <dbReference type="EMBL" id="OAK55969.1"/>
    </source>
</evidence>
<dbReference type="PROSITE" id="PS50983">
    <property type="entry name" value="FE_B12_PBP"/>
    <property type="match status" value="1"/>
</dbReference>
<keyword evidence="3" id="KW-0813">Transport</keyword>
<gene>
    <name evidence="6" type="ORF">A3K89_18290</name>
</gene>
<dbReference type="Gene3D" id="3.40.50.1980">
    <property type="entry name" value="Nitrogenase molybdenum iron protein domain"/>
    <property type="match status" value="2"/>
</dbReference>
<comment type="similarity">
    <text evidence="2">Belongs to the bacterial solute-binding protein 8 family.</text>
</comment>
<dbReference type="GO" id="GO:0030288">
    <property type="term" value="C:outer membrane-bounded periplasmic space"/>
    <property type="evidence" value="ECO:0007669"/>
    <property type="project" value="TreeGrafter"/>
</dbReference>
<dbReference type="PANTHER" id="PTHR30532:SF24">
    <property type="entry name" value="FERRIC ENTEROBACTIN-BINDING PERIPLASMIC PROTEIN FEPB"/>
    <property type="match status" value="1"/>
</dbReference>